<evidence type="ECO:0000313" key="7">
    <source>
        <dbReference type="EMBL" id="EKX45983.1"/>
    </source>
</evidence>
<name>L1JBR7_GUITC</name>
<feature type="region of interest" description="Disordered" evidence="5">
    <location>
        <begin position="188"/>
        <end position="322"/>
    </location>
</feature>
<evidence type="ECO:0000256" key="1">
    <source>
        <dbReference type="ARBA" id="ARBA00022729"/>
    </source>
</evidence>
<evidence type="ECO:0000313" key="8">
    <source>
        <dbReference type="EnsemblProtists" id="EKX45983"/>
    </source>
</evidence>
<dbReference type="InterPro" id="IPR000034">
    <property type="entry name" value="Laminin_IV"/>
</dbReference>
<proteinExistence type="predicted"/>
<dbReference type="Proteomes" id="UP000011087">
    <property type="component" value="Unassembled WGS sequence"/>
</dbReference>
<sequence length="322" mass="35982">MVANPVWAQDADSLDEIQNLLVESDFLWDVDGWTVQGECDPIQHGQRMAKAADSGPGKWYFVAPKKFLGAKRAAYGGKLTFRHGFFEYNSEGRDLQSGPFDVVLISEAHGLVVGKKNVIPAWAFRSDHELELVETAGWILNSTKGPPSRPDMIRLLSKLSAIWIRGGFYQGNEDSYIMNVKLFSGPVDTTPKKSSLKRQRIHSGPSQVPPEEPPMEREIEPTESKQHDNDETKLHIDDKELEETYRRLKAQESKKAKATEQDNMQDVPPPPEDDDAAGGSNEGSDDSRSRDPMESDEVEEKTKKEKKGMFGGFFGGGEKDDL</sequence>
<reference evidence="8" key="3">
    <citation type="submission" date="2015-06" db="UniProtKB">
        <authorList>
            <consortium name="EnsemblProtists"/>
        </authorList>
    </citation>
    <scope>IDENTIFICATION</scope>
</reference>
<reference evidence="9" key="2">
    <citation type="submission" date="2012-11" db="EMBL/GenBank/DDBJ databases">
        <authorList>
            <person name="Kuo A."/>
            <person name="Curtis B.A."/>
            <person name="Tanifuji G."/>
            <person name="Burki F."/>
            <person name="Gruber A."/>
            <person name="Irimia M."/>
            <person name="Maruyama S."/>
            <person name="Arias M.C."/>
            <person name="Ball S.G."/>
            <person name="Gile G.H."/>
            <person name="Hirakawa Y."/>
            <person name="Hopkins J.F."/>
            <person name="Rensing S.A."/>
            <person name="Schmutz J."/>
            <person name="Symeonidi A."/>
            <person name="Elias M."/>
            <person name="Eveleigh R.J."/>
            <person name="Herman E.K."/>
            <person name="Klute M.J."/>
            <person name="Nakayama T."/>
            <person name="Obornik M."/>
            <person name="Reyes-Prieto A."/>
            <person name="Armbrust E.V."/>
            <person name="Aves S.J."/>
            <person name="Beiko R.G."/>
            <person name="Coutinho P."/>
            <person name="Dacks J.B."/>
            <person name="Durnford D.G."/>
            <person name="Fast N.M."/>
            <person name="Green B.R."/>
            <person name="Grisdale C."/>
            <person name="Hempe F."/>
            <person name="Henrissat B."/>
            <person name="Hoppner M.P."/>
            <person name="Ishida K.-I."/>
            <person name="Kim E."/>
            <person name="Koreny L."/>
            <person name="Kroth P.G."/>
            <person name="Liu Y."/>
            <person name="Malik S.-B."/>
            <person name="Maier U.G."/>
            <person name="McRose D."/>
            <person name="Mock T."/>
            <person name="Neilson J.A."/>
            <person name="Onodera N.T."/>
            <person name="Poole A.M."/>
            <person name="Pritham E.J."/>
            <person name="Richards T.A."/>
            <person name="Rocap G."/>
            <person name="Roy S.W."/>
            <person name="Sarai C."/>
            <person name="Schaack S."/>
            <person name="Shirato S."/>
            <person name="Slamovits C.H."/>
            <person name="Spencer D.F."/>
            <person name="Suzuki S."/>
            <person name="Worden A.Z."/>
            <person name="Zauner S."/>
            <person name="Barry K."/>
            <person name="Bell C."/>
            <person name="Bharti A.K."/>
            <person name="Crow J.A."/>
            <person name="Grimwood J."/>
            <person name="Kramer R."/>
            <person name="Lindquist E."/>
            <person name="Lucas S."/>
            <person name="Salamov A."/>
            <person name="McFadden G.I."/>
            <person name="Lane C.E."/>
            <person name="Keeling P.J."/>
            <person name="Gray M.W."/>
            <person name="Grigoriev I.V."/>
            <person name="Archibald J.M."/>
        </authorList>
    </citation>
    <scope>NUCLEOTIDE SEQUENCE</scope>
    <source>
        <strain evidence="9">CCMP2712</strain>
    </source>
</reference>
<reference evidence="7 9" key="1">
    <citation type="journal article" date="2012" name="Nature">
        <title>Algal genomes reveal evolutionary mosaicism and the fate of nucleomorphs.</title>
        <authorList>
            <consortium name="DOE Joint Genome Institute"/>
            <person name="Curtis B.A."/>
            <person name="Tanifuji G."/>
            <person name="Burki F."/>
            <person name="Gruber A."/>
            <person name="Irimia M."/>
            <person name="Maruyama S."/>
            <person name="Arias M.C."/>
            <person name="Ball S.G."/>
            <person name="Gile G.H."/>
            <person name="Hirakawa Y."/>
            <person name="Hopkins J.F."/>
            <person name="Kuo A."/>
            <person name="Rensing S.A."/>
            <person name="Schmutz J."/>
            <person name="Symeonidi A."/>
            <person name="Elias M."/>
            <person name="Eveleigh R.J."/>
            <person name="Herman E.K."/>
            <person name="Klute M.J."/>
            <person name="Nakayama T."/>
            <person name="Obornik M."/>
            <person name="Reyes-Prieto A."/>
            <person name="Armbrust E.V."/>
            <person name="Aves S.J."/>
            <person name="Beiko R.G."/>
            <person name="Coutinho P."/>
            <person name="Dacks J.B."/>
            <person name="Durnford D.G."/>
            <person name="Fast N.M."/>
            <person name="Green B.R."/>
            <person name="Grisdale C.J."/>
            <person name="Hempel F."/>
            <person name="Henrissat B."/>
            <person name="Hoppner M.P."/>
            <person name="Ishida K."/>
            <person name="Kim E."/>
            <person name="Koreny L."/>
            <person name="Kroth P.G."/>
            <person name="Liu Y."/>
            <person name="Malik S.B."/>
            <person name="Maier U.G."/>
            <person name="McRose D."/>
            <person name="Mock T."/>
            <person name="Neilson J.A."/>
            <person name="Onodera N.T."/>
            <person name="Poole A.M."/>
            <person name="Pritham E.J."/>
            <person name="Richards T.A."/>
            <person name="Rocap G."/>
            <person name="Roy S.W."/>
            <person name="Sarai C."/>
            <person name="Schaack S."/>
            <person name="Shirato S."/>
            <person name="Slamovits C.H."/>
            <person name="Spencer D.F."/>
            <person name="Suzuki S."/>
            <person name="Worden A.Z."/>
            <person name="Zauner S."/>
            <person name="Barry K."/>
            <person name="Bell C."/>
            <person name="Bharti A.K."/>
            <person name="Crow J.A."/>
            <person name="Grimwood J."/>
            <person name="Kramer R."/>
            <person name="Lindquist E."/>
            <person name="Lucas S."/>
            <person name="Salamov A."/>
            <person name="McFadden G.I."/>
            <person name="Lane C.E."/>
            <person name="Keeling P.J."/>
            <person name="Gray M.W."/>
            <person name="Grigoriev I.V."/>
            <person name="Archibald J.M."/>
        </authorList>
    </citation>
    <scope>NUCLEOTIDE SEQUENCE</scope>
    <source>
        <strain evidence="7 9">CCMP2712</strain>
    </source>
</reference>
<dbReference type="RefSeq" id="XP_005832963.1">
    <property type="nucleotide sequence ID" value="XM_005832906.1"/>
</dbReference>
<dbReference type="KEGG" id="gtt:GUITHDRAFT_108023"/>
<dbReference type="OrthoDB" id="5984158at2759"/>
<keyword evidence="4" id="KW-0325">Glycoprotein</keyword>
<dbReference type="GeneID" id="17302828"/>
<dbReference type="EnsemblProtists" id="EKX45983">
    <property type="protein sequence ID" value="EKX45983"/>
    <property type="gene ID" value="GUITHDRAFT_108023"/>
</dbReference>
<organism evidence="7">
    <name type="scientific">Guillardia theta (strain CCMP2712)</name>
    <name type="common">Cryptophyte</name>
    <dbReference type="NCBI Taxonomy" id="905079"/>
    <lineage>
        <taxon>Eukaryota</taxon>
        <taxon>Cryptophyceae</taxon>
        <taxon>Pyrenomonadales</taxon>
        <taxon>Geminigeraceae</taxon>
        <taxon>Guillardia</taxon>
    </lineage>
</organism>
<gene>
    <name evidence="7" type="ORF">GUITHDRAFT_108023</name>
</gene>
<keyword evidence="2" id="KW-0677">Repeat</keyword>
<keyword evidence="9" id="KW-1185">Reference proteome</keyword>
<dbReference type="Pfam" id="PF00052">
    <property type="entry name" value="Laminin_B"/>
    <property type="match status" value="1"/>
</dbReference>
<accession>L1JBR7</accession>
<keyword evidence="3" id="KW-1015">Disulfide bond</keyword>
<evidence type="ECO:0000256" key="5">
    <source>
        <dbReference type="SAM" id="MobiDB-lite"/>
    </source>
</evidence>
<keyword evidence="1" id="KW-0732">Signal</keyword>
<evidence type="ECO:0000256" key="2">
    <source>
        <dbReference type="ARBA" id="ARBA00022737"/>
    </source>
</evidence>
<evidence type="ECO:0000259" key="6">
    <source>
        <dbReference type="PROSITE" id="PS51115"/>
    </source>
</evidence>
<dbReference type="EMBL" id="JH992996">
    <property type="protein sequence ID" value="EKX45983.1"/>
    <property type="molecule type" value="Genomic_DNA"/>
</dbReference>
<evidence type="ECO:0000313" key="9">
    <source>
        <dbReference type="Proteomes" id="UP000011087"/>
    </source>
</evidence>
<evidence type="ECO:0000256" key="3">
    <source>
        <dbReference type="ARBA" id="ARBA00023157"/>
    </source>
</evidence>
<dbReference type="AlphaFoldDB" id="L1JBR7"/>
<feature type="domain" description="Laminin IV type A" evidence="6">
    <location>
        <begin position="1"/>
        <end position="217"/>
    </location>
</feature>
<dbReference type="PROSITE" id="PS51115">
    <property type="entry name" value="LAMININ_IVA"/>
    <property type="match status" value="1"/>
</dbReference>
<protein>
    <recommendedName>
        <fullName evidence="6">Laminin IV type A domain-containing protein</fullName>
    </recommendedName>
</protein>
<dbReference type="PaxDb" id="55529-EKX45983"/>
<dbReference type="SMART" id="SM00281">
    <property type="entry name" value="LamB"/>
    <property type="match status" value="1"/>
</dbReference>
<feature type="compositionally biased region" description="Basic and acidic residues" evidence="5">
    <location>
        <begin position="214"/>
        <end position="260"/>
    </location>
</feature>
<dbReference type="HOGENOM" id="CLU_864485_0_0_1"/>
<evidence type="ECO:0000256" key="4">
    <source>
        <dbReference type="ARBA" id="ARBA00023180"/>
    </source>
</evidence>